<evidence type="ECO:0000313" key="1">
    <source>
        <dbReference type="EMBL" id="TFK40340.1"/>
    </source>
</evidence>
<organism evidence="1 2">
    <name type="scientific">Crucibulum laeve</name>
    <dbReference type="NCBI Taxonomy" id="68775"/>
    <lineage>
        <taxon>Eukaryota</taxon>
        <taxon>Fungi</taxon>
        <taxon>Dikarya</taxon>
        <taxon>Basidiomycota</taxon>
        <taxon>Agaricomycotina</taxon>
        <taxon>Agaricomycetes</taxon>
        <taxon>Agaricomycetidae</taxon>
        <taxon>Agaricales</taxon>
        <taxon>Agaricineae</taxon>
        <taxon>Nidulariaceae</taxon>
        <taxon>Crucibulum</taxon>
    </lineage>
</organism>
<dbReference type="OrthoDB" id="3236720at2759"/>
<accession>A0A5C3M4V8</accession>
<protein>
    <submittedName>
        <fullName evidence="1">Uncharacterized protein</fullName>
    </submittedName>
</protein>
<sequence length="162" mass="18356">ISLNNFGGISSLDRFDDFFGIGNFDGHRNNEIFVQERLVCRRKDIKVIQQQLVVLQELAKRVILEQICEVEAQVIVLSQVRNRFRNFGHDLRRLNGRKPGFDAQIARQAIHLLNSDNSLNIFDLGFLGSDVGKSTIFVEGSNWDDVSSPEKVLRAEEAAKNA</sequence>
<reference evidence="1 2" key="1">
    <citation type="journal article" date="2019" name="Nat. Ecol. Evol.">
        <title>Megaphylogeny resolves global patterns of mushroom evolution.</title>
        <authorList>
            <person name="Varga T."/>
            <person name="Krizsan K."/>
            <person name="Foldi C."/>
            <person name="Dima B."/>
            <person name="Sanchez-Garcia M."/>
            <person name="Sanchez-Ramirez S."/>
            <person name="Szollosi G.J."/>
            <person name="Szarkandi J.G."/>
            <person name="Papp V."/>
            <person name="Albert L."/>
            <person name="Andreopoulos W."/>
            <person name="Angelini C."/>
            <person name="Antonin V."/>
            <person name="Barry K.W."/>
            <person name="Bougher N.L."/>
            <person name="Buchanan P."/>
            <person name="Buyck B."/>
            <person name="Bense V."/>
            <person name="Catcheside P."/>
            <person name="Chovatia M."/>
            <person name="Cooper J."/>
            <person name="Damon W."/>
            <person name="Desjardin D."/>
            <person name="Finy P."/>
            <person name="Geml J."/>
            <person name="Haridas S."/>
            <person name="Hughes K."/>
            <person name="Justo A."/>
            <person name="Karasinski D."/>
            <person name="Kautmanova I."/>
            <person name="Kiss B."/>
            <person name="Kocsube S."/>
            <person name="Kotiranta H."/>
            <person name="LaButti K.M."/>
            <person name="Lechner B.E."/>
            <person name="Liimatainen K."/>
            <person name="Lipzen A."/>
            <person name="Lukacs Z."/>
            <person name="Mihaltcheva S."/>
            <person name="Morgado L.N."/>
            <person name="Niskanen T."/>
            <person name="Noordeloos M.E."/>
            <person name="Ohm R.A."/>
            <person name="Ortiz-Santana B."/>
            <person name="Ovrebo C."/>
            <person name="Racz N."/>
            <person name="Riley R."/>
            <person name="Savchenko A."/>
            <person name="Shiryaev A."/>
            <person name="Soop K."/>
            <person name="Spirin V."/>
            <person name="Szebenyi C."/>
            <person name="Tomsovsky M."/>
            <person name="Tulloss R.E."/>
            <person name="Uehling J."/>
            <person name="Grigoriev I.V."/>
            <person name="Vagvolgyi C."/>
            <person name="Papp T."/>
            <person name="Martin F.M."/>
            <person name="Miettinen O."/>
            <person name="Hibbett D.S."/>
            <person name="Nagy L.G."/>
        </authorList>
    </citation>
    <scope>NUCLEOTIDE SEQUENCE [LARGE SCALE GENOMIC DNA]</scope>
    <source>
        <strain evidence="1 2">CBS 166.37</strain>
    </source>
</reference>
<dbReference type="Proteomes" id="UP000308652">
    <property type="component" value="Unassembled WGS sequence"/>
</dbReference>
<keyword evidence="2" id="KW-1185">Reference proteome</keyword>
<dbReference type="EMBL" id="ML213597">
    <property type="protein sequence ID" value="TFK40340.1"/>
    <property type="molecule type" value="Genomic_DNA"/>
</dbReference>
<dbReference type="AlphaFoldDB" id="A0A5C3M4V8"/>
<gene>
    <name evidence="1" type="ORF">BDQ12DRAFT_576411</name>
</gene>
<feature type="non-terminal residue" evidence="1">
    <location>
        <position position="1"/>
    </location>
</feature>
<feature type="non-terminal residue" evidence="1">
    <location>
        <position position="162"/>
    </location>
</feature>
<evidence type="ECO:0000313" key="2">
    <source>
        <dbReference type="Proteomes" id="UP000308652"/>
    </source>
</evidence>
<proteinExistence type="predicted"/>
<name>A0A5C3M4V8_9AGAR</name>